<dbReference type="EMBL" id="LAZR01000350">
    <property type="protein sequence ID" value="KKN73077.1"/>
    <property type="molecule type" value="Genomic_DNA"/>
</dbReference>
<keyword evidence="1" id="KW-0812">Transmembrane</keyword>
<accession>A0A0F9TDT2</accession>
<evidence type="ECO:0000313" key="2">
    <source>
        <dbReference type="EMBL" id="KKN73077.1"/>
    </source>
</evidence>
<comment type="caution">
    <text evidence="2">The sequence shown here is derived from an EMBL/GenBank/DDBJ whole genome shotgun (WGS) entry which is preliminary data.</text>
</comment>
<protein>
    <submittedName>
        <fullName evidence="2">Uncharacterized protein</fullName>
    </submittedName>
</protein>
<name>A0A0F9TDT2_9ZZZZ</name>
<organism evidence="2">
    <name type="scientific">marine sediment metagenome</name>
    <dbReference type="NCBI Taxonomy" id="412755"/>
    <lineage>
        <taxon>unclassified sequences</taxon>
        <taxon>metagenomes</taxon>
        <taxon>ecological metagenomes</taxon>
    </lineage>
</organism>
<reference evidence="2" key="1">
    <citation type="journal article" date="2015" name="Nature">
        <title>Complex archaea that bridge the gap between prokaryotes and eukaryotes.</title>
        <authorList>
            <person name="Spang A."/>
            <person name="Saw J.H."/>
            <person name="Jorgensen S.L."/>
            <person name="Zaremba-Niedzwiedzka K."/>
            <person name="Martijn J."/>
            <person name="Lind A.E."/>
            <person name="van Eijk R."/>
            <person name="Schleper C."/>
            <person name="Guy L."/>
            <person name="Ettema T.J."/>
        </authorList>
    </citation>
    <scope>NUCLEOTIDE SEQUENCE</scope>
</reference>
<dbReference type="AlphaFoldDB" id="A0A0F9TDT2"/>
<keyword evidence="1" id="KW-0472">Membrane</keyword>
<sequence length="58" mass="6780">MSIIEVILILVFGILILTGVGVLIEKWEERDNMKRMKIKYPPDHPFWGVVKDAENDRI</sequence>
<evidence type="ECO:0000256" key="1">
    <source>
        <dbReference type="SAM" id="Phobius"/>
    </source>
</evidence>
<proteinExistence type="predicted"/>
<keyword evidence="1" id="KW-1133">Transmembrane helix</keyword>
<gene>
    <name evidence="2" type="ORF">LCGC14_0403860</name>
</gene>
<feature type="transmembrane region" description="Helical" evidence="1">
    <location>
        <begin position="6"/>
        <end position="27"/>
    </location>
</feature>